<keyword evidence="2" id="KW-0812">Transmembrane</keyword>
<dbReference type="GO" id="GO:0005524">
    <property type="term" value="F:ATP binding"/>
    <property type="evidence" value="ECO:0007669"/>
    <property type="project" value="UniProtKB-UniRule"/>
</dbReference>
<comment type="caution">
    <text evidence="7">The sequence shown here is derived from an EMBL/GenBank/DDBJ whole genome shotgun (WGS) entry which is preliminary data.</text>
</comment>
<evidence type="ECO:0000256" key="6">
    <source>
        <dbReference type="PROSITE-ProRule" id="PRU10141"/>
    </source>
</evidence>
<dbReference type="AlphaFoldDB" id="A0A2I0HF05"/>
<keyword evidence="3" id="KW-0732">Signal</keyword>
<dbReference type="InterPro" id="IPR011009">
    <property type="entry name" value="Kinase-like_dom_sf"/>
</dbReference>
<dbReference type="GO" id="GO:0016020">
    <property type="term" value="C:membrane"/>
    <property type="evidence" value="ECO:0007669"/>
    <property type="project" value="UniProtKB-SubCell"/>
</dbReference>
<keyword evidence="6" id="KW-0547">Nucleotide-binding</keyword>
<evidence type="ECO:0000256" key="3">
    <source>
        <dbReference type="ARBA" id="ARBA00022729"/>
    </source>
</evidence>
<sequence>EILFFLSGWWILFRKQGGPEPLEDGYQALSSQFKKFSYGELKIATRNFREEIGRGGSGIVYKGNLGDGREVAVKRLGDVTRGEDFFWAE</sequence>
<dbReference type="EMBL" id="PGOL01038705">
    <property type="protein sequence ID" value="PKI18382.1"/>
    <property type="molecule type" value="Genomic_DNA"/>
</dbReference>
<accession>A0A2I0HF05</accession>
<organism evidence="7 8">
    <name type="scientific">Punica granatum</name>
    <name type="common">Pomegranate</name>
    <dbReference type="NCBI Taxonomy" id="22663"/>
    <lineage>
        <taxon>Eukaryota</taxon>
        <taxon>Viridiplantae</taxon>
        <taxon>Streptophyta</taxon>
        <taxon>Embryophyta</taxon>
        <taxon>Tracheophyta</taxon>
        <taxon>Spermatophyta</taxon>
        <taxon>Magnoliopsida</taxon>
        <taxon>eudicotyledons</taxon>
        <taxon>Gunneridae</taxon>
        <taxon>Pentapetalae</taxon>
        <taxon>rosids</taxon>
        <taxon>malvids</taxon>
        <taxon>Myrtales</taxon>
        <taxon>Lythraceae</taxon>
        <taxon>Punica</taxon>
    </lineage>
</organism>
<dbReference type="PROSITE" id="PS00107">
    <property type="entry name" value="PROTEIN_KINASE_ATP"/>
    <property type="match status" value="1"/>
</dbReference>
<feature type="binding site" evidence="6">
    <location>
        <position position="74"/>
    </location>
    <ligand>
        <name>ATP</name>
        <dbReference type="ChEBI" id="CHEBI:30616"/>
    </ligand>
</feature>
<protein>
    <recommendedName>
        <fullName evidence="9">Protein kinase domain-containing protein</fullName>
    </recommendedName>
</protein>
<name>A0A2I0HF05_PUNGR</name>
<keyword evidence="4" id="KW-1133">Transmembrane helix</keyword>
<keyword evidence="6" id="KW-0067">ATP-binding</keyword>
<dbReference type="Gene3D" id="3.30.200.20">
    <property type="entry name" value="Phosphorylase Kinase, domain 1"/>
    <property type="match status" value="1"/>
</dbReference>
<evidence type="ECO:0000256" key="1">
    <source>
        <dbReference type="ARBA" id="ARBA00004167"/>
    </source>
</evidence>
<reference evidence="7 8" key="1">
    <citation type="submission" date="2017-11" db="EMBL/GenBank/DDBJ databases">
        <title>De-novo sequencing of pomegranate (Punica granatum L.) genome.</title>
        <authorList>
            <person name="Akparov Z."/>
            <person name="Amiraslanov A."/>
            <person name="Hajiyeva S."/>
            <person name="Abbasov M."/>
            <person name="Kaur K."/>
            <person name="Hamwieh A."/>
            <person name="Solovyev V."/>
            <person name="Salamov A."/>
            <person name="Braich B."/>
            <person name="Kosarev P."/>
            <person name="Mahmoud A."/>
            <person name="Hajiyev E."/>
            <person name="Babayeva S."/>
            <person name="Izzatullayeva V."/>
            <person name="Mammadov A."/>
            <person name="Mammadov A."/>
            <person name="Sharifova S."/>
            <person name="Ojaghi J."/>
            <person name="Eynullazada K."/>
            <person name="Bayramov B."/>
            <person name="Abdulazimova A."/>
            <person name="Shahmuradov I."/>
        </authorList>
    </citation>
    <scope>NUCLEOTIDE SEQUENCE [LARGE SCALE GENOMIC DNA]</scope>
    <source>
        <strain evidence="8">cv. AG2017</strain>
        <tissue evidence="7">Leaf</tissue>
    </source>
</reference>
<dbReference type="Proteomes" id="UP000233551">
    <property type="component" value="Unassembled WGS sequence"/>
</dbReference>
<dbReference type="PANTHER" id="PTHR47974">
    <property type="entry name" value="OS07G0415500 PROTEIN"/>
    <property type="match status" value="1"/>
</dbReference>
<evidence type="ECO:0000313" key="8">
    <source>
        <dbReference type="Proteomes" id="UP000233551"/>
    </source>
</evidence>
<proteinExistence type="predicted"/>
<dbReference type="PANTHER" id="PTHR47974:SF4">
    <property type="entry name" value="RECEPTOR-LIKE SERINE_THREONINE-PROTEIN KINASE"/>
    <property type="match status" value="1"/>
</dbReference>
<dbReference type="STRING" id="22663.A0A2I0HF05"/>
<evidence type="ECO:0000256" key="5">
    <source>
        <dbReference type="ARBA" id="ARBA00023136"/>
    </source>
</evidence>
<evidence type="ECO:0008006" key="9">
    <source>
        <dbReference type="Google" id="ProtNLM"/>
    </source>
</evidence>
<evidence type="ECO:0000256" key="4">
    <source>
        <dbReference type="ARBA" id="ARBA00022989"/>
    </source>
</evidence>
<comment type="subcellular location">
    <subcellularLocation>
        <location evidence="1">Membrane</location>
        <topology evidence="1">Single-pass membrane protein</topology>
    </subcellularLocation>
</comment>
<gene>
    <name evidence="7" type="ORF">CRG98_049344</name>
</gene>
<feature type="non-terminal residue" evidence="7">
    <location>
        <position position="1"/>
    </location>
</feature>
<dbReference type="InterPro" id="IPR017441">
    <property type="entry name" value="Protein_kinase_ATP_BS"/>
</dbReference>
<feature type="non-terminal residue" evidence="7">
    <location>
        <position position="89"/>
    </location>
</feature>
<evidence type="ECO:0000313" key="7">
    <source>
        <dbReference type="EMBL" id="PKI18382.1"/>
    </source>
</evidence>
<evidence type="ECO:0000256" key="2">
    <source>
        <dbReference type="ARBA" id="ARBA00022692"/>
    </source>
</evidence>
<dbReference type="SUPFAM" id="SSF56112">
    <property type="entry name" value="Protein kinase-like (PK-like)"/>
    <property type="match status" value="1"/>
</dbReference>
<keyword evidence="5" id="KW-0472">Membrane</keyword>
<keyword evidence="8" id="KW-1185">Reference proteome</keyword>